<dbReference type="InterPro" id="IPR002347">
    <property type="entry name" value="SDR_fam"/>
</dbReference>
<proteinExistence type="inferred from homology"/>
<evidence type="ECO:0000256" key="1">
    <source>
        <dbReference type="ARBA" id="ARBA00006484"/>
    </source>
</evidence>
<reference evidence="4 5" key="1">
    <citation type="submission" date="2012-08" db="EMBL/GenBank/DDBJ databases">
        <title>Whole genome shotgun sequence of Gordonia rhizosphera NBRC 16068.</title>
        <authorList>
            <person name="Takarada H."/>
            <person name="Isaki S."/>
            <person name="Hosoyama A."/>
            <person name="Tsuchikane K."/>
            <person name="Katsumata H."/>
            <person name="Baba S."/>
            <person name="Ohji S."/>
            <person name="Yamazaki S."/>
            <person name="Fujita N."/>
        </authorList>
    </citation>
    <scope>NUCLEOTIDE SEQUENCE [LARGE SCALE GENOMIC DNA]</scope>
    <source>
        <strain evidence="4 5">NBRC 16068</strain>
    </source>
</reference>
<dbReference type="PROSITE" id="PS00061">
    <property type="entry name" value="ADH_SHORT"/>
    <property type="match status" value="1"/>
</dbReference>
<dbReference type="PRINTS" id="PR00080">
    <property type="entry name" value="SDRFAMILY"/>
</dbReference>
<dbReference type="SMART" id="SM00822">
    <property type="entry name" value="PKS_KR"/>
    <property type="match status" value="1"/>
</dbReference>
<evidence type="ECO:0000256" key="2">
    <source>
        <dbReference type="ARBA" id="ARBA00023002"/>
    </source>
</evidence>
<dbReference type="STRING" id="1108045.GORHZ_171_00410"/>
<protein>
    <submittedName>
        <fullName evidence="4">Gluconate 5-dehydrogenase</fullName>
    </submittedName>
</protein>
<dbReference type="InterPro" id="IPR036291">
    <property type="entry name" value="NAD(P)-bd_dom_sf"/>
</dbReference>
<dbReference type="Pfam" id="PF13561">
    <property type="entry name" value="adh_short_C2"/>
    <property type="match status" value="1"/>
</dbReference>
<dbReference type="CDD" id="cd05233">
    <property type="entry name" value="SDR_c"/>
    <property type="match status" value="1"/>
</dbReference>
<comment type="similarity">
    <text evidence="1">Belongs to the short-chain dehydrogenases/reductases (SDR) family.</text>
</comment>
<dbReference type="SUPFAM" id="SSF51735">
    <property type="entry name" value="NAD(P)-binding Rossmann-fold domains"/>
    <property type="match status" value="1"/>
</dbReference>
<dbReference type="OrthoDB" id="286404at2"/>
<dbReference type="PANTHER" id="PTHR42760">
    <property type="entry name" value="SHORT-CHAIN DEHYDROGENASES/REDUCTASES FAMILY MEMBER"/>
    <property type="match status" value="1"/>
</dbReference>
<dbReference type="PANTHER" id="PTHR42760:SF115">
    <property type="entry name" value="3-OXOACYL-[ACYL-CARRIER-PROTEIN] REDUCTASE FABG"/>
    <property type="match status" value="1"/>
</dbReference>
<dbReference type="Proteomes" id="UP000008363">
    <property type="component" value="Unassembled WGS sequence"/>
</dbReference>
<keyword evidence="2" id="KW-0560">Oxidoreductase</keyword>
<evidence type="ECO:0000259" key="3">
    <source>
        <dbReference type="SMART" id="SM00822"/>
    </source>
</evidence>
<dbReference type="PRINTS" id="PR00081">
    <property type="entry name" value="GDHRDH"/>
</dbReference>
<dbReference type="AlphaFoldDB" id="K6V839"/>
<dbReference type="EMBL" id="BAHC01000171">
    <property type="protein sequence ID" value="GAB92368.1"/>
    <property type="molecule type" value="Genomic_DNA"/>
</dbReference>
<name>K6V839_9ACTN</name>
<dbReference type="Gene3D" id="3.40.50.720">
    <property type="entry name" value="NAD(P)-binding Rossmann-like Domain"/>
    <property type="match status" value="1"/>
</dbReference>
<dbReference type="GO" id="GO:0016616">
    <property type="term" value="F:oxidoreductase activity, acting on the CH-OH group of donors, NAD or NADP as acceptor"/>
    <property type="evidence" value="ECO:0007669"/>
    <property type="project" value="UniProtKB-ARBA"/>
</dbReference>
<dbReference type="InterPro" id="IPR057326">
    <property type="entry name" value="KR_dom"/>
</dbReference>
<sequence length="254" mass="26651">MSVLDQFRLDGRVAVVTGGGGGLGSATAEALAEAGARVIVVGRSQDVLVKTVDRITGAAGMADHRVTDVSDEADVGDLFDWVEHEYGPVDVLVNNAAVADEAAFVDVTVADWDRVLNINARGVFLASRALARQEHSGTRSIINVSSLAASVGVKNQAAYSASKGAVTSLTRALAIELAASSIRVNALAPGYFHTDMPAQVLAHERARDALLRRIPQRRVPDPREIGPSMVYLASDASAFMTGSTIHLDGGYTAQ</sequence>
<organism evidence="4 5">
    <name type="scientific">Gordonia rhizosphera NBRC 16068</name>
    <dbReference type="NCBI Taxonomy" id="1108045"/>
    <lineage>
        <taxon>Bacteria</taxon>
        <taxon>Bacillati</taxon>
        <taxon>Actinomycetota</taxon>
        <taxon>Actinomycetes</taxon>
        <taxon>Mycobacteriales</taxon>
        <taxon>Gordoniaceae</taxon>
        <taxon>Gordonia</taxon>
    </lineage>
</organism>
<keyword evidence="5" id="KW-1185">Reference proteome</keyword>
<comment type="caution">
    <text evidence="4">The sequence shown here is derived from an EMBL/GenBank/DDBJ whole genome shotgun (WGS) entry which is preliminary data.</text>
</comment>
<dbReference type="eggNOG" id="COG1028">
    <property type="taxonomic scope" value="Bacteria"/>
</dbReference>
<gene>
    <name evidence="4" type="primary">gno</name>
    <name evidence="4" type="ORF">GORHZ_171_00410</name>
</gene>
<evidence type="ECO:0000313" key="4">
    <source>
        <dbReference type="EMBL" id="GAB92368.1"/>
    </source>
</evidence>
<accession>K6V839</accession>
<feature type="domain" description="Ketoreductase" evidence="3">
    <location>
        <begin position="12"/>
        <end position="192"/>
    </location>
</feature>
<dbReference type="FunFam" id="3.40.50.720:FF:000084">
    <property type="entry name" value="Short-chain dehydrogenase reductase"/>
    <property type="match status" value="1"/>
</dbReference>
<dbReference type="RefSeq" id="WP_006336718.1">
    <property type="nucleotide sequence ID" value="NZ_BAHC01000171.1"/>
</dbReference>
<dbReference type="InterPro" id="IPR020904">
    <property type="entry name" value="Sc_DH/Rdtase_CS"/>
</dbReference>
<evidence type="ECO:0000313" key="5">
    <source>
        <dbReference type="Proteomes" id="UP000008363"/>
    </source>
</evidence>